<dbReference type="EMBL" id="JAMFLX010000154">
    <property type="protein sequence ID" value="MCL6272348.1"/>
    <property type="molecule type" value="Genomic_DNA"/>
</dbReference>
<reference evidence="1 2" key="1">
    <citation type="submission" date="2022-05" db="EMBL/GenBank/DDBJ databases">
        <authorList>
            <person name="Park J.-S."/>
        </authorList>
    </citation>
    <scope>NUCLEOTIDE SEQUENCE [LARGE SCALE GENOMIC DNA]</scope>
    <source>
        <strain evidence="1 2">2012CJ34-2</strain>
    </source>
</reference>
<proteinExistence type="predicted"/>
<organism evidence="1 2">
    <name type="scientific">Parendozoicomonas callyspongiae</name>
    <dbReference type="NCBI Taxonomy" id="2942213"/>
    <lineage>
        <taxon>Bacteria</taxon>
        <taxon>Pseudomonadati</taxon>
        <taxon>Pseudomonadota</taxon>
        <taxon>Gammaproteobacteria</taxon>
        <taxon>Oceanospirillales</taxon>
        <taxon>Endozoicomonadaceae</taxon>
        <taxon>Parendozoicomonas</taxon>
    </lineage>
</organism>
<name>A0ABT0PLY0_9GAMM</name>
<keyword evidence="2" id="KW-1185">Reference proteome</keyword>
<evidence type="ECO:0000313" key="2">
    <source>
        <dbReference type="Proteomes" id="UP001203338"/>
    </source>
</evidence>
<protein>
    <submittedName>
        <fullName evidence="1">Uncharacterized protein</fullName>
    </submittedName>
</protein>
<gene>
    <name evidence="1" type="ORF">M3P05_20755</name>
</gene>
<comment type="caution">
    <text evidence="1">The sequence shown here is derived from an EMBL/GenBank/DDBJ whole genome shotgun (WGS) entry which is preliminary data.</text>
</comment>
<feature type="non-terminal residue" evidence="1">
    <location>
        <position position="1"/>
    </location>
</feature>
<sequence length="66" mass="8070">VPSRVGGNIRNRQERFRWFFDKKKPKFNTVFFYSKKYAFNFDFSCSFKERRFTAIGNWWSLAGSNR</sequence>
<dbReference type="RefSeq" id="WP_249702059.1">
    <property type="nucleotide sequence ID" value="NZ_JAMFLX010000154.1"/>
</dbReference>
<dbReference type="Proteomes" id="UP001203338">
    <property type="component" value="Unassembled WGS sequence"/>
</dbReference>
<evidence type="ECO:0000313" key="1">
    <source>
        <dbReference type="EMBL" id="MCL6272348.1"/>
    </source>
</evidence>
<accession>A0ABT0PLY0</accession>